<keyword evidence="2" id="KW-0677">Repeat</keyword>
<dbReference type="PANTHER" id="PTHR30032">
    <property type="entry name" value="N-ACETYLMURAMOYL-L-ALANINE AMIDASE-RELATED"/>
    <property type="match status" value="1"/>
</dbReference>
<evidence type="ECO:0000313" key="4">
    <source>
        <dbReference type="Proteomes" id="UP001281656"/>
    </source>
</evidence>
<dbReference type="RefSeq" id="WP_318796725.1">
    <property type="nucleotide sequence ID" value="NZ_JARUJP010000002.1"/>
</dbReference>
<keyword evidence="4" id="KW-1185">Reference proteome</keyword>
<dbReference type="InterPro" id="IPR003591">
    <property type="entry name" value="Leu-rich_rpt_typical-subtyp"/>
</dbReference>
<dbReference type="InterPro" id="IPR051922">
    <property type="entry name" value="Bact_Sporulation_Assoc"/>
</dbReference>
<protein>
    <submittedName>
        <fullName evidence="3">Cell wall-binding repeat-containing protein</fullName>
    </submittedName>
</protein>
<sequence length="644" mass="70429">MKKLVLFIVITILEIGNFCFVHAENSYNVIRISGADRYETSLNVANNFFDIGSKNIIIANGENFADALAGTILSKKLDAPILLVNKNFLEDKNFLNYTAVYSGVSGGEAISPNVYILGGTGSISNDYERISASNLKTIRLSGTDRFSTNSAIVNSVSVEKGTPVIIVNGYQFFDNLSVSSISGIKGYPMIMSTGDKLNDAAAEVIRNIEPSQVFIIGGHGSISDVVVNDIKNCVKNLDDSNITRISGADRYETSLNICKYFNINSATAVIVSGEDFSDALNGSALAAKLNAPIILTDGKDISTQKRYLDTTSYKKIFLVGGKNSITEDVENKLSGLASNTVVTFSDENLEAAIRKSINKANGDLYINDVKNITSLSTDGYSINDLSGIEKLTNLRVLGIVGNNITNIEPLKNLNNLESLYLSNEAELADISALGHLGKLSNLTLLIPNLKDISVLKILSNLKSLSICDSNLTDISELKDCKNLIFLSLMDNEINNINALSELNKLKTLQLYNNQITSISALKSLTNLNCINLADNQITNISDLKDLTNLTKLYLGENKITNIDDLKNLINLSKLDLSFNQITDIRTLENLTNLNELHLNKNKIKNISPLKQLINLHLLFIENNKTSDSDIKQLEKALPNCRICK</sequence>
<dbReference type="PROSITE" id="PS51450">
    <property type="entry name" value="LRR"/>
    <property type="match status" value="7"/>
</dbReference>
<dbReference type="InterPro" id="IPR025875">
    <property type="entry name" value="Leu-rich_rpt_4"/>
</dbReference>
<dbReference type="SMART" id="SM00365">
    <property type="entry name" value="LRR_SD22"/>
    <property type="match status" value="6"/>
</dbReference>
<dbReference type="InterPro" id="IPR032675">
    <property type="entry name" value="LRR_dom_sf"/>
</dbReference>
<accession>A0ABU4JPN1</accession>
<dbReference type="Gene3D" id="3.40.50.12090">
    <property type="match status" value="3"/>
</dbReference>
<proteinExistence type="predicted"/>
<organism evidence="3 4">
    <name type="scientific">Clostridium tanneri</name>
    <dbReference type="NCBI Taxonomy" id="3037988"/>
    <lineage>
        <taxon>Bacteria</taxon>
        <taxon>Bacillati</taxon>
        <taxon>Bacillota</taxon>
        <taxon>Clostridia</taxon>
        <taxon>Eubacteriales</taxon>
        <taxon>Clostridiaceae</taxon>
        <taxon>Clostridium</taxon>
    </lineage>
</organism>
<dbReference type="Pfam" id="PF12799">
    <property type="entry name" value="LRR_4"/>
    <property type="match status" value="3"/>
</dbReference>
<dbReference type="Gene3D" id="3.80.10.10">
    <property type="entry name" value="Ribonuclease Inhibitor"/>
    <property type="match status" value="1"/>
</dbReference>
<name>A0ABU4JPN1_9CLOT</name>
<evidence type="ECO:0000256" key="2">
    <source>
        <dbReference type="ARBA" id="ARBA00022737"/>
    </source>
</evidence>
<dbReference type="Proteomes" id="UP001281656">
    <property type="component" value="Unassembled WGS sequence"/>
</dbReference>
<dbReference type="Pfam" id="PF04122">
    <property type="entry name" value="CW_binding_2"/>
    <property type="match status" value="3"/>
</dbReference>
<evidence type="ECO:0000256" key="1">
    <source>
        <dbReference type="ARBA" id="ARBA00022614"/>
    </source>
</evidence>
<gene>
    <name evidence="3" type="ORF">P8V03_02920</name>
</gene>
<dbReference type="SMART" id="SM00369">
    <property type="entry name" value="LRR_TYP"/>
    <property type="match status" value="6"/>
</dbReference>
<dbReference type="PANTHER" id="PTHR30032:SF8">
    <property type="entry name" value="GERMINATION-SPECIFIC N-ACETYLMURAMOYL-L-ALANINE AMIDASE"/>
    <property type="match status" value="1"/>
</dbReference>
<keyword evidence="1" id="KW-0433">Leucine-rich repeat</keyword>
<reference evidence="3 4" key="1">
    <citation type="submission" date="2023-04" db="EMBL/GenBank/DDBJ databases">
        <title>Clostridium tannerae sp. nov., isolated from the fecal material of an alpaca.</title>
        <authorList>
            <person name="Miller S."/>
            <person name="Hendry M."/>
            <person name="King J."/>
            <person name="Sankaranarayanan K."/>
            <person name="Lawson P.A."/>
        </authorList>
    </citation>
    <scope>NUCLEOTIDE SEQUENCE [LARGE SCALE GENOMIC DNA]</scope>
    <source>
        <strain evidence="3 4">A1-XYC3</strain>
    </source>
</reference>
<evidence type="ECO:0000313" key="3">
    <source>
        <dbReference type="EMBL" id="MDW8800105.1"/>
    </source>
</evidence>
<comment type="caution">
    <text evidence="3">The sequence shown here is derived from an EMBL/GenBank/DDBJ whole genome shotgun (WGS) entry which is preliminary data.</text>
</comment>
<dbReference type="EMBL" id="JARUJP010000002">
    <property type="protein sequence ID" value="MDW8800105.1"/>
    <property type="molecule type" value="Genomic_DNA"/>
</dbReference>
<dbReference type="SUPFAM" id="SSF52058">
    <property type="entry name" value="L domain-like"/>
    <property type="match status" value="1"/>
</dbReference>
<dbReference type="InterPro" id="IPR001611">
    <property type="entry name" value="Leu-rich_rpt"/>
</dbReference>
<dbReference type="InterPro" id="IPR007253">
    <property type="entry name" value="Cell_wall-bd_2"/>
</dbReference>